<reference evidence="6" key="1">
    <citation type="submission" date="2021-06" db="EMBL/GenBank/DDBJ databases">
        <authorList>
            <consortium name="Wellcome Sanger Institute Data Sharing"/>
        </authorList>
    </citation>
    <scope>NUCLEOTIDE SEQUENCE [LARGE SCALE GENOMIC DNA]</scope>
</reference>
<evidence type="ECO:0000256" key="4">
    <source>
        <dbReference type="ARBA" id="ARBA00038205"/>
    </source>
</evidence>
<dbReference type="GeneID" id="114653307"/>
<name>A0A8C4RVP2_ERPCA</name>
<keyword evidence="2" id="KW-0496">Mitochondrion</keyword>
<evidence type="ECO:0000256" key="5">
    <source>
        <dbReference type="ARBA" id="ARBA00039509"/>
    </source>
</evidence>
<keyword evidence="7" id="KW-1185">Reference proteome</keyword>
<reference evidence="6" key="2">
    <citation type="submission" date="2025-08" db="UniProtKB">
        <authorList>
            <consortium name="Ensembl"/>
        </authorList>
    </citation>
    <scope>IDENTIFICATION</scope>
</reference>
<protein>
    <recommendedName>
        <fullName evidence="5">Coiled-coil-helix-coiled-coil-helix domain-containing protein 7</fullName>
    </recommendedName>
</protein>
<dbReference type="InterPro" id="IPR009069">
    <property type="entry name" value="Cys_alpha_HP_mot_SF"/>
</dbReference>
<dbReference type="GO" id="GO:0033108">
    <property type="term" value="P:mitochondrial respiratory chain complex assembly"/>
    <property type="evidence" value="ECO:0007669"/>
    <property type="project" value="TreeGrafter"/>
</dbReference>
<evidence type="ECO:0000313" key="7">
    <source>
        <dbReference type="Proteomes" id="UP000694620"/>
    </source>
</evidence>
<dbReference type="PROSITE" id="PS51808">
    <property type="entry name" value="CHCH"/>
    <property type="match status" value="1"/>
</dbReference>
<evidence type="ECO:0000313" key="6">
    <source>
        <dbReference type="Ensembl" id="ENSECRP00000007615.1"/>
    </source>
</evidence>
<evidence type="ECO:0000256" key="2">
    <source>
        <dbReference type="ARBA" id="ARBA00023128"/>
    </source>
</evidence>
<accession>A0A8C4RVP2</accession>
<dbReference type="GeneTree" id="ENSGT00390000001029"/>
<organism evidence="6 7">
    <name type="scientific">Erpetoichthys calabaricus</name>
    <name type="common">Rope fish</name>
    <name type="synonym">Calamoichthys calabaricus</name>
    <dbReference type="NCBI Taxonomy" id="27687"/>
    <lineage>
        <taxon>Eukaryota</taxon>
        <taxon>Metazoa</taxon>
        <taxon>Chordata</taxon>
        <taxon>Craniata</taxon>
        <taxon>Vertebrata</taxon>
        <taxon>Euteleostomi</taxon>
        <taxon>Actinopterygii</taxon>
        <taxon>Polypteriformes</taxon>
        <taxon>Polypteridae</taxon>
        <taxon>Erpetoichthys</taxon>
    </lineage>
</organism>
<dbReference type="Ensembl" id="ENSECRT00000007737.1">
    <property type="protein sequence ID" value="ENSECRP00000007615.1"/>
    <property type="gene ID" value="ENSECRG00000005072.1"/>
</dbReference>
<dbReference type="Proteomes" id="UP000694620">
    <property type="component" value="Chromosome 6"/>
</dbReference>
<dbReference type="CTD" id="79145"/>
<dbReference type="AlphaFoldDB" id="A0A8C4RVP2"/>
<keyword evidence="3" id="KW-1015">Disulfide bond</keyword>
<comment type="similarity">
    <text evidence="4">Belongs to the CHCHD7 family.</text>
</comment>
<dbReference type="SUPFAM" id="SSF47072">
    <property type="entry name" value="Cysteine alpha-hairpin motif"/>
    <property type="match status" value="1"/>
</dbReference>
<gene>
    <name evidence="6" type="primary">CHCHD7</name>
    <name evidence="6" type="synonym">chchd7</name>
</gene>
<dbReference type="InterPro" id="IPR051040">
    <property type="entry name" value="COX23"/>
</dbReference>
<reference evidence="6" key="3">
    <citation type="submission" date="2025-09" db="UniProtKB">
        <authorList>
            <consortium name="Ensembl"/>
        </authorList>
    </citation>
    <scope>IDENTIFICATION</scope>
</reference>
<dbReference type="RefSeq" id="XP_028659379.1">
    <property type="nucleotide sequence ID" value="XM_028803546.2"/>
</dbReference>
<dbReference type="PANTHER" id="PTHR46811:SF1">
    <property type="entry name" value="COILED-COIL-HELIX-COILED-COIL-HELIX DOMAIN-CONTAINING PROTEIN 7"/>
    <property type="match status" value="1"/>
</dbReference>
<sequence>MARKLRDSDINPCLEESDASRKCLDMNNYSKDKCTLYFLHYKNCRAFWNNIAAQRRRDGVKPVIPPADERVRILQDIGGKPY</sequence>
<comment type="subcellular location">
    <subcellularLocation>
        <location evidence="1">Mitochondrion intermembrane space</location>
    </subcellularLocation>
</comment>
<dbReference type="GO" id="GO:0005758">
    <property type="term" value="C:mitochondrial intermembrane space"/>
    <property type="evidence" value="ECO:0007669"/>
    <property type="project" value="UniProtKB-SubCell"/>
</dbReference>
<evidence type="ECO:0000256" key="3">
    <source>
        <dbReference type="ARBA" id="ARBA00023157"/>
    </source>
</evidence>
<evidence type="ECO:0000256" key="1">
    <source>
        <dbReference type="ARBA" id="ARBA00004569"/>
    </source>
</evidence>
<dbReference type="PANTHER" id="PTHR46811">
    <property type="entry name" value="COILED-COIL-HELIX-COILED-COIL-HELIX DOMAIN-CONTAINING PROTEIN 7"/>
    <property type="match status" value="1"/>
</dbReference>
<proteinExistence type="inferred from homology"/>